<name>A0A6V8LTH8_9BACT</name>
<accession>A0A6V8LTH8</accession>
<sequence length="322" mass="36234">MMNQSTKGIHTCPICRYDGNDIYSDTGESGDSVAFDCPRCGKYNITGTANTMVQYEKWQKSLPFLSSWTRERNEYYGEVPTVDSYRIKLESNLHRQISEEDSIVRVLKYINHKTKSPGKTVLIVDHYDFPIVNGGDEDAFRYYMKYLVRVGYVTYCDDGELGDAWAYCVRLEIDGRDKLREFKSSAVVKCARTPWDSVNQALDAAHTNLHLGESTSYFQNCAHSCRESLVKLAGEIYDESKHGAFQPDKSSYSNALTKIELVVGELLVGGKKKEERSMAKAAISLANKFAHAEVVGRTQALNCYSSVKAVVEIVNNSFGRKP</sequence>
<evidence type="ECO:0000313" key="1">
    <source>
        <dbReference type="EMBL" id="GFK94240.1"/>
    </source>
</evidence>
<comment type="caution">
    <text evidence="1">The sequence shown here is derived from an EMBL/GenBank/DDBJ whole genome shotgun (WGS) entry which is preliminary data.</text>
</comment>
<keyword evidence="2" id="KW-1185">Reference proteome</keyword>
<dbReference type="AlphaFoldDB" id="A0A6V8LTH8"/>
<evidence type="ECO:0000313" key="2">
    <source>
        <dbReference type="Proteomes" id="UP000494245"/>
    </source>
</evidence>
<dbReference type="Proteomes" id="UP000494245">
    <property type="component" value="Unassembled WGS sequence"/>
</dbReference>
<protein>
    <submittedName>
        <fullName evidence="1">Uncharacterized protein</fullName>
    </submittedName>
</protein>
<reference evidence="1 2" key="1">
    <citation type="submission" date="2020-04" db="EMBL/GenBank/DDBJ databases">
        <authorList>
            <consortium name="Desulfovibrio sp. FSS-1 genome sequencing consortium"/>
            <person name="Shimoshige H."/>
            <person name="Kobayashi H."/>
            <person name="Maekawa T."/>
        </authorList>
    </citation>
    <scope>NUCLEOTIDE SEQUENCE [LARGE SCALE GENOMIC DNA]</scope>
    <source>
        <strain evidence="1 2">SIID29052-01</strain>
    </source>
</reference>
<reference evidence="1 2" key="2">
    <citation type="submission" date="2020-05" db="EMBL/GenBank/DDBJ databases">
        <title>Draft genome sequence of Desulfovibrio sp. strainFSS-1.</title>
        <authorList>
            <person name="Shimoshige H."/>
            <person name="Kobayashi H."/>
            <person name="Maekawa T."/>
        </authorList>
    </citation>
    <scope>NUCLEOTIDE SEQUENCE [LARGE SCALE GENOMIC DNA]</scope>
    <source>
        <strain evidence="1 2">SIID29052-01</strain>
    </source>
</reference>
<organism evidence="1 2">
    <name type="scientific">Fundidesulfovibrio magnetotacticus</name>
    <dbReference type="NCBI Taxonomy" id="2730080"/>
    <lineage>
        <taxon>Bacteria</taxon>
        <taxon>Pseudomonadati</taxon>
        <taxon>Thermodesulfobacteriota</taxon>
        <taxon>Desulfovibrionia</taxon>
        <taxon>Desulfovibrionales</taxon>
        <taxon>Desulfovibrionaceae</taxon>
        <taxon>Fundidesulfovibrio</taxon>
    </lineage>
</organism>
<dbReference type="EMBL" id="BLTE01000009">
    <property type="protein sequence ID" value="GFK94240.1"/>
    <property type="molecule type" value="Genomic_DNA"/>
</dbReference>
<gene>
    <name evidence="1" type="ORF">NNJEOMEG_02082</name>
</gene>
<proteinExistence type="predicted"/>